<dbReference type="SMART" id="SM00320">
    <property type="entry name" value="WD40"/>
    <property type="match status" value="12"/>
</dbReference>
<feature type="repeat" description="WD" evidence="3">
    <location>
        <begin position="1347"/>
        <end position="1388"/>
    </location>
</feature>
<evidence type="ECO:0000256" key="3">
    <source>
        <dbReference type="PROSITE-ProRule" id="PRU00221"/>
    </source>
</evidence>
<dbReference type="PRINTS" id="PR00320">
    <property type="entry name" value="GPROTEINBRPT"/>
</dbReference>
<feature type="region of interest" description="Disordered" evidence="4">
    <location>
        <begin position="1"/>
        <end position="131"/>
    </location>
</feature>
<dbReference type="PANTHER" id="PTHR19848">
    <property type="entry name" value="WD40 REPEAT PROTEIN"/>
    <property type="match status" value="1"/>
</dbReference>
<dbReference type="CDD" id="cd00200">
    <property type="entry name" value="WD40"/>
    <property type="match status" value="1"/>
</dbReference>
<evidence type="ECO:0000313" key="6">
    <source>
        <dbReference type="EMBL" id="CAE6461484.1"/>
    </source>
</evidence>
<feature type="repeat" description="WD" evidence="3">
    <location>
        <begin position="1133"/>
        <end position="1167"/>
    </location>
</feature>
<reference evidence="6" key="1">
    <citation type="submission" date="2021-01" db="EMBL/GenBank/DDBJ databases">
        <authorList>
            <person name="Kaushik A."/>
        </authorList>
    </citation>
    <scope>NUCLEOTIDE SEQUENCE</scope>
    <source>
        <strain evidence="6">AG4-R118</strain>
    </source>
</reference>
<feature type="repeat" description="WD" evidence="3">
    <location>
        <begin position="966"/>
        <end position="1007"/>
    </location>
</feature>
<dbReference type="PROSITE" id="PS00678">
    <property type="entry name" value="WD_REPEATS_1"/>
    <property type="match status" value="2"/>
</dbReference>
<evidence type="ECO:0000313" key="7">
    <source>
        <dbReference type="Proteomes" id="UP000663888"/>
    </source>
</evidence>
<dbReference type="Proteomes" id="UP000663888">
    <property type="component" value="Unassembled WGS sequence"/>
</dbReference>
<dbReference type="PANTHER" id="PTHR19848:SF8">
    <property type="entry name" value="F-BOX AND WD REPEAT DOMAIN CONTAINING 7"/>
    <property type="match status" value="1"/>
</dbReference>
<feature type="compositionally biased region" description="Polar residues" evidence="4">
    <location>
        <begin position="104"/>
        <end position="131"/>
    </location>
</feature>
<proteinExistence type="predicted"/>
<dbReference type="SUPFAM" id="SSF52540">
    <property type="entry name" value="P-loop containing nucleoside triphosphate hydrolases"/>
    <property type="match status" value="1"/>
</dbReference>
<evidence type="ECO:0000256" key="2">
    <source>
        <dbReference type="ARBA" id="ARBA00022737"/>
    </source>
</evidence>
<feature type="repeat" description="WD" evidence="3">
    <location>
        <begin position="1090"/>
        <end position="1131"/>
    </location>
</feature>
<dbReference type="Pfam" id="PF24883">
    <property type="entry name" value="NPHP3_N"/>
    <property type="match status" value="1"/>
</dbReference>
<dbReference type="InterPro" id="IPR011047">
    <property type="entry name" value="Quinoprotein_ADH-like_sf"/>
</dbReference>
<dbReference type="PROSITE" id="PS50294">
    <property type="entry name" value="WD_REPEATS_REGION"/>
    <property type="match status" value="7"/>
</dbReference>
<dbReference type="InterPro" id="IPR027417">
    <property type="entry name" value="P-loop_NTPase"/>
</dbReference>
<evidence type="ECO:0000259" key="5">
    <source>
        <dbReference type="Pfam" id="PF24883"/>
    </source>
</evidence>
<gene>
    <name evidence="6" type="ORF">RDB_LOCUS89619</name>
</gene>
<dbReference type="InterPro" id="IPR020472">
    <property type="entry name" value="WD40_PAC1"/>
</dbReference>
<dbReference type="SUPFAM" id="SSF50998">
    <property type="entry name" value="Quinoprotein alcohol dehydrogenase-like"/>
    <property type="match status" value="2"/>
</dbReference>
<accession>A0A8H3BQY4</accession>
<dbReference type="InterPro" id="IPR001680">
    <property type="entry name" value="WD40_rpt"/>
</dbReference>
<evidence type="ECO:0000256" key="1">
    <source>
        <dbReference type="ARBA" id="ARBA00022574"/>
    </source>
</evidence>
<feature type="repeat" description="WD" evidence="3">
    <location>
        <begin position="1176"/>
        <end position="1217"/>
    </location>
</feature>
<feature type="repeat" description="WD" evidence="3">
    <location>
        <begin position="1390"/>
        <end position="1431"/>
    </location>
</feature>
<dbReference type="InterPro" id="IPR056884">
    <property type="entry name" value="NPHP3-like_N"/>
</dbReference>
<dbReference type="InterPro" id="IPR019775">
    <property type="entry name" value="WD40_repeat_CS"/>
</dbReference>
<name>A0A8H3BQY4_9AGAM</name>
<dbReference type="PROSITE" id="PS50082">
    <property type="entry name" value="WD_REPEATS_2"/>
    <property type="match status" value="7"/>
</dbReference>
<dbReference type="InterPro" id="IPR015943">
    <property type="entry name" value="WD40/YVTN_repeat-like_dom_sf"/>
</dbReference>
<protein>
    <recommendedName>
        <fullName evidence="5">Nephrocystin 3-like N-terminal domain-containing protein</fullName>
    </recommendedName>
</protein>
<comment type="caution">
    <text evidence="6">The sequence shown here is derived from an EMBL/GenBank/DDBJ whole genome shotgun (WGS) entry which is preliminary data.</text>
</comment>
<sequence>MDSRKRPNQSLKPTEGSAKRFKPAHGLRALLPGGEGSTGANPPSSTSALANPPLNEQPYMNLDEDTTMQQSTRPATPMEEDVTDAAEPSKSAPDIGYPQIPIHTGTNVASGHTQTNQAHLASESQAPQVPQIVPATTSAKRKGLKALISKGIIGPVSEVIGPIKEAAKILVDGVGRDKMTGTTRKEYDELVVRLEELLEDVMGYFEEGCSPTMTLSMRRLCSLIQEELDYLKDKQRRSATTRYLEAKDEMEMILACYRRVQGYLERLLLNANLSMWKAVHDQANDYQSDRMFSLIDRLPSSLAAQYDSAEGAELKRRGCTPNTRVDVLANLLGWVRNKGDGAVYWLNGMAGTGKTTIAYSVCAALESAHMLGANFFCSRLRGECRNVNLIIPSIAYQLARFSRPFQFALCKSLEKNPDAHRKLLQIQFNALIREPMLEVQHTLPEEPVVVIDALDECENKQSTEHILNVLLSDAATLPIRFIVSSRPEPEIRDQMAEQAKSQLVLHELDRGEVQADIEKYLREGLAPINATDTQIAALVERAGILFIYAATVVRYIGYDRFRRNPSARLRTILGDSHRQRTTEHKEIDQLYMAILDAALGDKELEEPEREDMQQVLYAAICAREPLTVHGLSELLQISSVDRVRDALRPLWSVLHVVRSSELVTTLHASFPDFMFDSTRSKSYHCDPQPQNRKLVKHCFELMKRTQPQFNICGLKSSYLPDRSVPNIEERVTKVISPELLYACRYWADHAIAGNSTSSVIEILQAFLSKGLLLWMEVLNLAKHMKAGVECMKQIEGWCKKYVRDQELLDLVVDAQRFVDAFASNPISHSTPHIYLSMLPFWPRFRPVSRCYASLIQGGAKAEGTGLDRRQLTHIATWAFDRAIDTMAVSPNGLWVALVIKRSMFVVDSSSGQMVLGPLRRQSGSIASISFTPDGSRILSGFRSFESVTIVGWDTQTGDTVLGPIQLDGHTDYISCLALSPDCTRAATGSSDNIVRIWSAENGTALHCLETQGPADTVAFSPDGAWVTAAWDETLQAWDSKTGSTTLGPIDSDERIHYMAFSPNRSHLTHAGDHAIYIRNSQNGDMIRKLVHGHTQHITRIEYSPDGRYLVSGSADHTLRLWDTQNEKIELDPLAGHTNTITSVAFMPDSSRFISVDNGGRVCTWDVRLHSHSPSSFSTLSSRITSAKFTSDGTRFVTGSEDGAISIWNSQTGDVTLGPILAHQGKITAIDILNDRVAFASDRGGIWAYNDMGGEVVMGPVDAHPGEQVQAIAYSPDGRLIATGFDEGVGLWDAQSGSQVLHILAAGNGTMSVRFSPDSARIVAGHFKPSGNVSVWDISNGDSLFGDLEGHTDYVNSVSYSPNGALIASGSDDKTIIIWDAYTGTKALGPLTGHSSAVMSVNFSPDSTRLVSGSIDRTIRIWDVQTGATILRFQSGHDRGITSVAYSPDGNRILSCSSDRSVRIHDARSTSERKLSSSLTKDDEWTMNKDGWVVDDQSRLLVWAPADLRRALARPRTKLVVPHGEVYLRFDKDRMGESWAKCYMS</sequence>
<dbReference type="Gene3D" id="2.130.10.10">
    <property type="entry name" value="YVTN repeat-like/Quinoprotein amine dehydrogenase"/>
    <property type="match status" value="5"/>
</dbReference>
<evidence type="ECO:0000256" key="4">
    <source>
        <dbReference type="SAM" id="MobiDB-lite"/>
    </source>
</evidence>
<feature type="domain" description="Nephrocystin 3-like N-terminal" evidence="5">
    <location>
        <begin position="333"/>
        <end position="486"/>
    </location>
</feature>
<feature type="repeat" description="WD" evidence="3">
    <location>
        <begin position="1433"/>
        <end position="1474"/>
    </location>
</feature>
<keyword evidence="1 3" id="KW-0853">WD repeat</keyword>
<organism evidence="6 7">
    <name type="scientific">Rhizoctonia solani</name>
    <dbReference type="NCBI Taxonomy" id="456999"/>
    <lineage>
        <taxon>Eukaryota</taxon>
        <taxon>Fungi</taxon>
        <taxon>Dikarya</taxon>
        <taxon>Basidiomycota</taxon>
        <taxon>Agaricomycotina</taxon>
        <taxon>Agaricomycetes</taxon>
        <taxon>Cantharellales</taxon>
        <taxon>Ceratobasidiaceae</taxon>
        <taxon>Rhizoctonia</taxon>
    </lineage>
</organism>
<dbReference type="EMBL" id="CAJMWX010001052">
    <property type="protein sequence ID" value="CAE6461484.1"/>
    <property type="molecule type" value="Genomic_DNA"/>
</dbReference>
<keyword evidence="2" id="KW-0677">Repeat</keyword>
<feature type="compositionally biased region" description="Polar residues" evidence="4">
    <location>
        <begin position="38"/>
        <end position="49"/>
    </location>
</feature>
<dbReference type="Pfam" id="PF00400">
    <property type="entry name" value="WD40"/>
    <property type="match status" value="9"/>
</dbReference>
<dbReference type="Gene3D" id="3.40.50.300">
    <property type="entry name" value="P-loop containing nucleotide triphosphate hydrolases"/>
    <property type="match status" value="1"/>
</dbReference>